<dbReference type="AlphaFoldDB" id="A0A172RYS0"/>
<dbReference type="RefSeq" id="WP_066662982.1">
    <property type="nucleotide sequence ID" value="NZ_CP011402.1"/>
</dbReference>
<dbReference type="KEGG" id="ddt:AAY81_06670"/>
<dbReference type="STRING" id="79604.AAY81_06670"/>
<dbReference type="Gene3D" id="3.30.1180.10">
    <property type="match status" value="1"/>
</dbReference>
<dbReference type="Gene3D" id="2.20.28.50">
    <property type="entry name" value="degv family protein"/>
    <property type="match status" value="1"/>
</dbReference>
<keyword evidence="1" id="KW-0446">Lipid-binding</keyword>
<proteinExistence type="predicted"/>
<accession>A0A172RYS0</accession>
<dbReference type="InterPro" id="IPR043168">
    <property type="entry name" value="DegV_C"/>
</dbReference>
<dbReference type="PANTHER" id="PTHR33434">
    <property type="entry name" value="DEGV DOMAIN-CONTAINING PROTEIN DR_1986-RELATED"/>
    <property type="match status" value="1"/>
</dbReference>
<dbReference type="Pfam" id="PF02645">
    <property type="entry name" value="DegV"/>
    <property type="match status" value="1"/>
</dbReference>
<evidence type="ECO:0000256" key="1">
    <source>
        <dbReference type="ARBA" id="ARBA00023121"/>
    </source>
</evidence>
<organism evidence="2 3">
    <name type="scientific">Denitrobacterium detoxificans</name>
    <dbReference type="NCBI Taxonomy" id="79604"/>
    <lineage>
        <taxon>Bacteria</taxon>
        <taxon>Bacillati</taxon>
        <taxon>Actinomycetota</taxon>
        <taxon>Coriobacteriia</taxon>
        <taxon>Eggerthellales</taxon>
        <taxon>Eggerthellaceae</taxon>
        <taxon>Denitrobacterium</taxon>
    </lineage>
</organism>
<dbReference type="Gene3D" id="3.40.50.10440">
    <property type="entry name" value="Dihydroxyacetone kinase, domain 1"/>
    <property type="match status" value="1"/>
</dbReference>
<name>A0A172RYS0_9ACTN</name>
<dbReference type="OrthoDB" id="9760324at2"/>
<dbReference type="Proteomes" id="UP000182975">
    <property type="component" value="Unassembled WGS sequence"/>
</dbReference>
<dbReference type="SUPFAM" id="SSF82549">
    <property type="entry name" value="DAK1/DegV-like"/>
    <property type="match status" value="1"/>
</dbReference>
<sequence length="309" mass="34192">MNYKCNLIIDSCCDLPKEMWDVPGVTMLPFSYSDNMASYVDDSFQSRTPHEFYEWIGKGAMPTTSQPSQMVYEEAFRAAVESGVPTVYLCMSSGISGAYDGALMALDRMKREFGEGIELYVVDTLIGSTPLGLLVQEAMRLQQSGMTARELADWALEARYFTHIIFMVEDLECLHRGGRIPASVAVAGTKLDVKPLLTFDLQGKLSIIGASRGRKKGMKRMVDFYMKNRDVDSLGKPIAVGNADVPHDVDKLEALLTKQDEGAMFLNLNIGPTIGCHVGPGMLSCCFWGNDRRKNLSVSDRIANRVKSN</sequence>
<dbReference type="NCBIfam" id="TIGR00762">
    <property type="entry name" value="DegV"/>
    <property type="match status" value="1"/>
</dbReference>
<dbReference type="EMBL" id="FOEC01000004">
    <property type="protein sequence ID" value="SEO69670.1"/>
    <property type="molecule type" value="Genomic_DNA"/>
</dbReference>
<dbReference type="PATRIC" id="fig|79604.3.peg.1348"/>
<dbReference type="PANTHER" id="PTHR33434:SF2">
    <property type="entry name" value="FATTY ACID-BINDING PROTEIN TM_1468"/>
    <property type="match status" value="1"/>
</dbReference>
<evidence type="ECO:0000313" key="2">
    <source>
        <dbReference type="EMBL" id="SEO69670.1"/>
    </source>
</evidence>
<dbReference type="InterPro" id="IPR050270">
    <property type="entry name" value="DegV_domain_contain"/>
</dbReference>
<dbReference type="PROSITE" id="PS51482">
    <property type="entry name" value="DEGV"/>
    <property type="match status" value="1"/>
</dbReference>
<dbReference type="InterPro" id="IPR003797">
    <property type="entry name" value="DegV"/>
</dbReference>
<gene>
    <name evidence="2" type="ORF">SAMN02910314_00899</name>
</gene>
<dbReference type="GO" id="GO:0008289">
    <property type="term" value="F:lipid binding"/>
    <property type="evidence" value="ECO:0007669"/>
    <property type="project" value="UniProtKB-KW"/>
</dbReference>
<protein>
    <submittedName>
        <fullName evidence="2">EDD domain protein, DegV family</fullName>
    </submittedName>
</protein>
<keyword evidence="3" id="KW-1185">Reference proteome</keyword>
<reference evidence="3" key="1">
    <citation type="submission" date="2016-10" db="EMBL/GenBank/DDBJ databases">
        <authorList>
            <person name="Varghese N."/>
        </authorList>
    </citation>
    <scope>NUCLEOTIDE SEQUENCE [LARGE SCALE GENOMIC DNA]</scope>
    <source>
        <strain evidence="3">DSM 21843</strain>
    </source>
</reference>
<evidence type="ECO:0000313" key="3">
    <source>
        <dbReference type="Proteomes" id="UP000182975"/>
    </source>
</evidence>